<feature type="region of interest" description="Disordered" evidence="1">
    <location>
        <begin position="1"/>
        <end position="135"/>
    </location>
</feature>
<accession>A0A0L0S384</accession>
<proteinExistence type="predicted"/>
<gene>
    <name evidence="2" type="ORF">AMAG_17988</name>
</gene>
<dbReference type="STRING" id="578462.A0A0L0S384"/>
<feature type="compositionally biased region" description="Low complexity" evidence="1">
    <location>
        <begin position="83"/>
        <end position="104"/>
    </location>
</feature>
<name>A0A0L0S384_ALLM3</name>
<protein>
    <submittedName>
        <fullName evidence="2">Uncharacterized protein</fullName>
    </submittedName>
</protein>
<feature type="region of interest" description="Disordered" evidence="1">
    <location>
        <begin position="171"/>
        <end position="209"/>
    </location>
</feature>
<evidence type="ECO:0000256" key="1">
    <source>
        <dbReference type="SAM" id="MobiDB-lite"/>
    </source>
</evidence>
<feature type="compositionally biased region" description="Basic residues" evidence="1">
    <location>
        <begin position="9"/>
        <end position="21"/>
    </location>
</feature>
<evidence type="ECO:0000313" key="2">
    <source>
        <dbReference type="EMBL" id="KNE56992.1"/>
    </source>
</evidence>
<dbReference type="AlphaFoldDB" id="A0A0L0S384"/>
<feature type="compositionally biased region" description="Low complexity" evidence="1">
    <location>
        <begin position="180"/>
        <end position="207"/>
    </location>
</feature>
<sequence length="524" mass="55515">MAARAAHPNVHRPQRRPRPPSRRGSSESIEMRRGVAATRAHLHRAGHDETSPTPAIIPRRRADSGIGVEDGDEPTGLRRSLRTRTAAPSRSSSRSSTSVVPTTRYDTRRARNEEDYDQIDEENGNHGAGNAPMSRYPTLRRRHAAAVAAATNTNLATGNYAAVAAAAAHANLTTPRSRRGSILSTSSSGSSGPPSRSRSPAASKAGPTMSSLYKSLRAFARAARTMRQRDMAGTLDRNAPFMPSRQLRRELRALEKTCRGKMQDLKRAAAAPAVATADEEDVDLTDDGMSDPGAVSPVLAPVREFADEDDDPDVEMEAAQTVEAAMDLLTLCSRPVSPTLTRADSADGYPLATPSAPTMAAATIVVHPPEFSLNAPAETMSPVSSSLHAFRPPSPPQLRALANAPPVRAQPTHLATPPTPVAASPDLGSATPLALPSPKVPMPTGPLALSDHHSMSLPPLRNHHLPPRPMAPALVLPRPYVGDRVPLVALKRVSPTPGTTVFAAEFPSPAATPANSLRPRNGLC</sequence>
<organism evidence="2 3">
    <name type="scientific">Allomyces macrogynus (strain ATCC 38327)</name>
    <name type="common">Allomyces javanicus var. macrogynus</name>
    <dbReference type="NCBI Taxonomy" id="578462"/>
    <lineage>
        <taxon>Eukaryota</taxon>
        <taxon>Fungi</taxon>
        <taxon>Fungi incertae sedis</taxon>
        <taxon>Blastocladiomycota</taxon>
        <taxon>Blastocladiomycetes</taxon>
        <taxon>Blastocladiales</taxon>
        <taxon>Blastocladiaceae</taxon>
        <taxon>Allomyces</taxon>
    </lineage>
</organism>
<keyword evidence="3" id="KW-1185">Reference proteome</keyword>
<evidence type="ECO:0000313" key="3">
    <source>
        <dbReference type="Proteomes" id="UP000054350"/>
    </source>
</evidence>
<dbReference type="Proteomes" id="UP000054350">
    <property type="component" value="Unassembled WGS sequence"/>
</dbReference>
<feature type="region of interest" description="Disordered" evidence="1">
    <location>
        <begin position="407"/>
        <end position="434"/>
    </location>
</feature>
<reference evidence="3" key="2">
    <citation type="submission" date="2009-11" db="EMBL/GenBank/DDBJ databases">
        <title>The Genome Sequence of Allomyces macrogynus strain ATCC 38327.</title>
        <authorList>
            <consortium name="The Broad Institute Genome Sequencing Platform"/>
            <person name="Russ C."/>
            <person name="Cuomo C."/>
            <person name="Shea T."/>
            <person name="Young S.K."/>
            <person name="Zeng Q."/>
            <person name="Koehrsen M."/>
            <person name="Haas B."/>
            <person name="Borodovsky M."/>
            <person name="Guigo R."/>
            <person name="Alvarado L."/>
            <person name="Berlin A."/>
            <person name="Borenstein D."/>
            <person name="Chen Z."/>
            <person name="Engels R."/>
            <person name="Freedman E."/>
            <person name="Gellesch M."/>
            <person name="Goldberg J."/>
            <person name="Griggs A."/>
            <person name="Gujja S."/>
            <person name="Heiman D."/>
            <person name="Hepburn T."/>
            <person name="Howarth C."/>
            <person name="Jen D."/>
            <person name="Larson L."/>
            <person name="Lewis B."/>
            <person name="Mehta T."/>
            <person name="Park D."/>
            <person name="Pearson M."/>
            <person name="Roberts A."/>
            <person name="Saif S."/>
            <person name="Shenoy N."/>
            <person name="Sisk P."/>
            <person name="Stolte C."/>
            <person name="Sykes S."/>
            <person name="Walk T."/>
            <person name="White J."/>
            <person name="Yandava C."/>
            <person name="Burger G."/>
            <person name="Gray M.W."/>
            <person name="Holland P.W.H."/>
            <person name="King N."/>
            <person name="Lang F.B.F."/>
            <person name="Roger A.J."/>
            <person name="Ruiz-Trillo I."/>
            <person name="Lander E."/>
            <person name="Nusbaum C."/>
        </authorList>
    </citation>
    <scope>NUCLEOTIDE SEQUENCE [LARGE SCALE GENOMIC DNA]</scope>
    <source>
        <strain evidence="3">ATCC 38327</strain>
    </source>
</reference>
<reference evidence="2 3" key="1">
    <citation type="submission" date="2009-11" db="EMBL/GenBank/DDBJ databases">
        <title>Annotation of Allomyces macrogynus ATCC 38327.</title>
        <authorList>
            <consortium name="The Broad Institute Genome Sequencing Platform"/>
            <person name="Russ C."/>
            <person name="Cuomo C."/>
            <person name="Burger G."/>
            <person name="Gray M.W."/>
            <person name="Holland P.W.H."/>
            <person name="King N."/>
            <person name="Lang F.B.F."/>
            <person name="Roger A.J."/>
            <person name="Ruiz-Trillo I."/>
            <person name="Young S.K."/>
            <person name="Zeng Q."/>
            <person name="Gargeya S."/>
            <person name="Fitzgerald M."/>
            <person name="Haas B."/>
            <person name="Abouelleil A."/>
            <person name="Alvarado L."/>
            <person name="Arachchi H.M."/>
            <person name="Berlin A."/>
            <person name="Chapman S.B."/>
            <person name="Gearin G."/>
            <person name="Goldberg J."/>
            <person name="Griggs A."/>
            <person name="Gujja S."/>
            <person name="Hansen M."/>
            <person name="Heiman D."/>
            <person name="Howarth C."/>
            <person name="Larimer J."/>
            <person name="Lui A."/>
            <person name="MacDonald P.J.P."/>
            <person name="McCowen C."/>
            <person name="Montmayeur A."/>
            <person name="Murphy C."/>
            <person name="Neiman D."/>
            <person name="Pearson M."/>
            <person name="Priest M."/>
            <person name="Roberts A."/>
            <person name="Saif S."/>
            <person name="Shea T."/>
            <person name="Sisk P."/>
            <person name="Stolte C."/>
            <person name="Sykes S."/>
            <person name="Wortman J."/>
            <person name="Nusbaum C."/>
            <person name="Birren B."/>
        </authorList>
    </citation>
    <scope>NUCLEOTIDE SEQUENCE [LARGE SCALE GENOMIC DNA]</scope>
    <source>
        <strain evidence="2 3">ATCC 38327</strain>
    </source>
</reference>
<dbReference type="EMBL" id="GG745331">
    <property type="protein sequence ID" value="KNE56992.1"/>
    <property type="molecule type" value="Genomic_DNA"/>
</dbReference>
<dbReference type="VEuPathDB" id="FungiDB:AMAG_17988"/>